<organism evidence="1">
    <name type="scientific">marine metagenome</name>
    <dbReference type="NCBI Taxonomy" id="408172"/>
    <lineage>
        <taxon>unclassified sequences</taxon>
        <taxon>metagenomes</taxon>
        <taxon>ecological metagenomes</taxon>
    </lineage>
</organism>
<dbReference type="EMBL" id="UINC01001611">
    <property type="protein sequence ID" value="SUZ84892.1"/>
    <property type="molecule type" value="Genomic_DNA"/>
</dbReference>
<dbReference type="InterPro" id="IPR018561">
    <property type="entry name" value="AosR"/>
</dbReference>
<name>A0A381QZL6_9ZZZZ</name>
<gene>
    <name evidence="1" type="ORF">METZ01_LOCUS37746</name>
</gene>
<evidence type="ECO:0000313" key="1">
    <source>
        <dbReference type="EMBL" id="SUZ84892.1"/>
    </source>
</evidence>
<reference evidence="1" key="1">
    <citation type="submission" date="2018-05" db="EMBL/GenBank/DDBJ databases">
        <authorList>
            <person name="Lanie J.A."/>
            <person name="Ng W.-L."/>
            <person name="Kazmierczak K.M."/>
            <person name="Andrzejewski T.M."/>
            <person name="Davidsen T.M."/>
            <person name="Wayne K.J."/>
            <person name="Tettelin H."/>
            <person name="Glass J.I."/>
            <person name="Rusch D."/>
            <person name="Podicherti R."/>
            <person name="Tsui H.-C.T."/>
            <person name="Winkler M.E."/>
        </authorList>
    </citation>
    <scope>NUCLEOTIDE SEQUENCE</scope>
</reference>
<dbReference type="Pfam" id="PF09438">
    <property type="entry name" value="DUF2017"/>
    <property type="match status" value="1"/>
</dbReference>
<sequence>MEVRISEQERQVLGDLMEQLRELLLSTSPEGQLDPSLRRLYPAAYVEETRYEQEYQRSTRDQLLERRLSHLDIVEATLNDVELDSDSVTAWITTLNDLRLVLGTRLDVSEDDESRVLDPEDPQERHRAIYHYLSHLLGEFVEAAGNE</sequence>
<dbReference type="AlphaFoldDB" id="A0A381QZL6"/>
<proteinExistence type="predicted"/>
<protein>
    <submittedName>
        <fullName evidence="1">Uncharacterized protein</fullName>
    </submittedName>
</protein>
<accession>A0A381QZL6</accession>